<evidence type="ECO:0000256" key="1">
    <source>
        <dbReference type="SAM" id="Coils"/>
    </source>
</evidence>
<evidence type="ECO:0000313" key="3">
    <source>
        <dbReference type="EMBL" id="PRW61548.1"/>
    </source>
</evidence>
<protein>
    <submittedName>
        <fullName evidence="3">Uncharacterized protein</fullName>
    </submittedName>
</protein>
<evidence type="ECO:0000256" key="2">
    <source>
        <dbReference type="SAM" id="MobiDB-lite"/>
    </source>
</evidence>
<keyword evidence="1" id="KW-0175">Coiled coil</keyword>
<accession>A0A2P6U5F1</accession>
<feature type="region of interest" description="Disordered" evidence="2">
    <location>
        <begin position="344"/>
        <end position="411"/>
    </location>
</feature>
<gene>
    <name evidence="3" type="ORF">C2E21_0655</name>
</gene>
<feature type="region of interest" description="Disordered" evidence="2">
    <location>
        <begin position="1"/>
        <end position="96"/>
    </location>
</feature>
<dbReference type="EMBL" id="LHPG02000001">
    <property type="protein sequence ID" value="PRW61548.1"/>
    <property type="molecule type" value="Genomic_DNA"/>
</dbReference>
<feature type="region of interest" description="Disordered" evidence="2">
    <location>
        <begin position="429"/>
        <end position="448"/>
    </location>
</feature>
<proteinExistence type="predicted"/>
<feature type="region of interest" description="Disordered" evidence="2">
    <location>
        <begin position="261"/>
        <end position="297"/>
    </location>
</feature>
<feature type="compositionally biased region" description="Polar residues" evidence="2">
    <location>
        <begin position="1"/>
        <end position="11"/>
    </location>
</feature>
<feature type="compositionally biased region" description="Basic and acidic residues" evidence="2">
    <location>
        <begin position="56"/>
        <end position="72"/>
    </location>
</feature>
<feature type="compositionally biased region" description="Low complexity" evidence="2">
    <location>
        <begin position="344"/>
        <end position="403"/>
    </location>
</feature>
<feature type="coiled-coil region" evidence="1">
    <location>
        <begin position="119"/>
        <end position="146"/>
    </location>
</feature>
<organism evidence="3 4">
    <name type="scientific">Chlorella sorokiniana</name>
    <name type="common">Freshwater green alga</name>
    <dbReference type="NCBI Taxonomy" id="3076"/>
    <lineage>
        <taxon>Eukaryota</taxon>
        <taxon>Viridiplantae</taxon>
        <taxon>Chlorophyta</taxon>
        <taxon>core chlorophytes</taxon>
        <taxon>Trebouxiophyceae</taxon>
        <taxon>Chlorellales</taxon>
        <taxon>Chlorellaceae</taxon>
        <taxon>Chlorella clade</taxon>
        <taxon>Chlorella</taxon>
    </lineage>
</organism>
<name>A0A2P6U5F1_CHLSO</name>
<feature type="compositionally biased region" description="Low complexity" evidence="2">
    <location>
        <begin position="261"/>
        <end position="273"/>
    </location>
</feature>
<dbReference type="Proteomes" id="UP000239899">
    <property type="component" value="Unassembled WGS sequence"/>
</dbReference>
<dbReference type="AlphaFoldDB" id="A0A2P6U5F1"/>
<keyword evidence="4" id="KW-1185">Reference proteome</keyword>
<reference evidence="3 4" key="1">
    <citation type="journal article" date="2018" name="Plant J.">
        <title>Genome sequences of Chlorella sorokiniana UTEX 1602 and Micractinium conductrix SAG 241.80: implications to maltose excretion by a green alga.</title>
        <authorList>
            <person name="Arriola M.B."/>
            <person name="Velmurugan N."/>
            <person name="Zhang Y."/>
            <person name="Plunkett M.H."/>
            <person name="Hondzo H."/>
            <person name="Barney B.M."/>
        </authorList>
    </citation>
    <scope>NUCLEOTIDE SEQUENCE [LARGE SCALE GENOMIC DNA]</scope>
    <source>
        <strain evidence="4">UTEX 1602</strain>
    </source>
</reference>
<comment type="caution">
    <text evidence="3">The sequence shown here is derived from an EMBL/GenBank/DDBJ whole genome shotgun (WGS) entry which is preliminary data.</text>
</comment>
<evidence type="ECO:0000313" key="4">
    <source>
        <dbReference type="Proteomes" id="UP000239899"/>
    </source>
</evidence>
<sequence length="448" mass="49825">MYGPQSASQDVPQRGRQLHREPAAPQPACGSWQAGGGPDAFAGGYTRSQSAPPTDLAERWAARHAVQEHMEPHGPQPIEWQHAGRPGHSSTHLASQVFPLLAEVPAQPSPSALLPTEQQQWLKHRLQQAQQQLARQRAEQAAWAAAAEQLLRSRAPQPAHARLPPAYEEARCPACVNGSGQDSTDSQQLEELIDSLEAEMEQRLGELQRRQRWEQAQQQAQAAAAAWDRQRQAQAAGAAWSQQQQEQERLAMLRLDQDQWQRAAAAAMQQQPPGGLPPPGQQRQQLGHSVSPGPSFAYAHGYGGADVSMAPVRLSAPARLQQHRQASFGATTADPSLLLNRAWEQQQRQRQQSWQQAQSEPPAQQRQHSWQQAQSEPPAQQRQHSWQQQQQARHQQQHMAAQQFDSVGQPWAELTRTGAQLQLEQQQWASHAREVVERSSGGAPPSWR</sequence>